<dbReference type="EMBL" id="JAGKLY010000009">
    <property type="protein sequence ID" value="MBQ0269985.1"/>
    <property type="molecule type" value="Genomic_DNA"/>
</dbReference>
<evidence type="ECO:0000313" key="1">
    <source>
        <dbReference type="EMBL" id="MBQ0269985.1"/>
    </source>
</evidence>
<gene>
    <name evidence="1" type="ORF">J7T18_16930</name>
</gene>
<dbReference type="Proteomes" id="UP000674270">
    <property type="component" value="Unassembled WGS sequence"/>
</dbReference>
<organism evidence="1 2">
    <name type="scientific">Providencia huaxiensis</name>
    <dbReference type="NCBI Taxonomy" id="2027290"/>
    <lineage>
        <taxon>Bacteria</taxon>
        <taxon>Pseudomonadati</taxon>
        <taxon>Pseudomonadota</taxon>
        <taxon>Gammaproteobacteria</taxon>
        <taxon>Enterobacterales</taxon>
        <taxon>Morganellaceae</taxon>
        <taxon>Providencia</taxon>
    </lineage>
</organism>
<comment type="caution">
    <text evidence="1">The sequence shown here is derived from an EMBL/GenBank/DDBJ whole genome shotgun (WGS) entry which is preliminary data.</text>
</comment>
<sequence length="132" mass="14220">MPPARPSLTEIAQKARIILDGLLAHCNVSSTKGTCLYASLMLAAMLTRGGYPTRIRGGDGYADGGLYTSSSQHGHYWCEATADNADFIVDLTADQFGFEVVVIKRANATDWPRYIPGCQATVDLHVSLNLEG</sequence>
<dbReference type="InterPro" id="IPR038765">
    <property type="entry name" value="Papain-like_cys_pep_sf"/>
</dbReference>
<protein>
    <submittedName>
        <fullName evidence="1">Uncharacterized protein</fullName>
    </submittedName>
</protein>
<dbReference type="SUPFAM" id="SSF54001">
    <property type="entry name" value="Cysteine proteinases"/>
    <property type="match status" value="1"/>
</dbReference>
<accession>A0A8I2IPF8</accession>
<evidence type="ECO:0000313" key="2">
    <source>
        <dbReference type="Proteomes" id="UP000674270"/>
    </source>
</evidence>
<dbReference type="AlphaFoldDB" id="A0A8I2IPF8"/>
<reference evidence="1" key="1">
    <citation type="submission" date="2021-03" db="EMBL/GenBank/DDBJ databases">
        <authorList>
            <person name="Stanton E."/>
        </authorList>
    </citation>
    <scope>NUCLEOTIDE SEQUENCE</scope>
    <source>
        <strain evidence="1">2020EL-00113</strain>
    </source>
</reference>
<name>A0A8I2IPF8_9GAMM</name>
<proteinExistence type="predicted"/>